<dbReference type="GO" id="GO:0005737">
    <property type="term" value="C:cytoplasm"/>
    <property type="evidence" value="ECO:0007669"/>
    <property type="project" value="UniProtKB-SubCell"/>
</dbReference>
<dbReference type="InterPro" id="IPR036635">
    <property type="entry name" value="MurB_C_sf"/>
</dbReference>
<keyword evidence="19 26" id="KW-0472">Membrane</keyword>
<feature type="transmembrane region" description="Helical" evidence="26">
    <location>
        <begin position="12"/>
        <end position="32"/>
    </location>
</feature>
<evidence type="ECO:0000259" key="27">
    <source>
        <dbReference type="PROSITE" id="PS50850"/>
    </source>
</evidence>
<reference evidence="29" key="1">
    <citation type="journal article" date="2014" name="Int. J. Syst. Evol. Microbiol.">
        <title>Complete genome sequence of Corynebacterium casei LMG S-19264T (=DSM 44701T), isolated from a smear-ripened cheese.</title>
        <authorList>
            <consortium name="US DOE Joint Genome Institute (JGI-PGF)"/>
            <person name="Walter F."/>
            <person name="Albersmeier A."/>
            <person name="Kalinowski J."/>
            <person name="Ruckert C."/>
        </authorList>
    </citation>
    <scope>NUCLEOTIDE SEQUENCE</scope>
    <source>
        <strain evidence="29">JCM 4790</strain>
    </source>
</reference>
<dbReference type="InterPro" id="IPR016167">
    <property type="entry name" value="FAD-bd_PCMH_sub1"/>
</dbReference>
<evidence type="ECO:0000256" key="13">
    <source>
        <dbReference type="ARBA" id="ARBA00022827"/>
    </source>
</evidence>
<dbReference type="GO" id="GO:0022857">
    <property type="term" value="F:transmembrane transporter activity"/>
    <property type="evidence" value="ECO:0007669"/>
    <property type="project" value="InterPro"/>
</dbReference>
<protein>
    <recommendedName>
        <fullName evidence="24">UDP-N-acetylenolpyruvoylglucosamine reductase</fullName>
        <ecNumber evidence="24">1.3.1.98</ecNumber>
    </recommendedName>
    <alternativeName>
        <fullName evidence="24">UDP-N-acetylmuramate dehydrogenase</fullName>
    </alternativeName>
</protein>
<feature type="active site" evidence="24">
    <location>
        <position position="683"/>
    </location>
</feature>
<dbReference type="Pfam" id="PF01565">
    <property type="entry name" value="FAD_binding_4"/>
    <property type="match status" value="1"/>
</dbReference>
<keyword evidence="9 24" id="KW-0963">Cytoplasm</keyword>
<feature type="transmembrane region" description="Helical" evidence="26">
    <location>
        <begin position="267"/>
        <end position="286"/>
    </location>
</feature>
<evidence type="ECO:0000256" key="19">
    <source>
        <dbReference type="ARBA" id="ARBA00023136"/>
    </source>
</evidence>
<dbReference type="Gene3D" id="1.20.1250.20">
    <property type="entry name" value="MFS general substrate transporter like domains"/>
    <property type="match status" value="1"/>
</dbReference>
<feature type="transmembrane region" description="Helical" evidence="26">
    <location>
        <begin position="168"/>
        <end position="186"/>
    </location>
</feature>
<keyword evidence="15 24" id="KW-0133">Cell shape</keyword>
<evidence type="ECO:0000256" key="17">
    <source>
        <dbReference type="ARBA" id="ARBA00022989"/>
    </source>
</evidence>
<dbReference type="PRINTS" id="PR01036">
    <property type="entry name" value="TCRTETB"/>
</dbReference>
<comment type="function">
    <text evidence="2 24">Cell wall formation.</text>
</comment>
<feature type="domain" description="FAD-binding PCMH-type" evidence="28">
    <location>
        <begin position="540"/>
        <end position="706"/>
    </location>
</feature>
<feature type="region of interest" description="Disordered" evidence="25">
    <location>
        <begin position="462"/>
        <end position="516"/>
    </location>
</feature>
<evidence type="ECO:0000256" key="25">
    <source>
        <dbReference type="SAM" id="MobiDB-lite"/>
    </source>
</evidence>
<feature type="transmembrane region" description="Helical" evidence="26">
    <location>
        <begin position="306"/>
        <end position="324"/>
    </location>
</feature>
<dbReference type="CDD" id="cd17321">
    <property type="entry name" value="MFS_MMR_MDR_like"/>
    <property type="match status" value="1"/>
</dbReference>
<dbReference type="SUPFAM" id="SSF56194">
    <property type="entry name" value="Uridine diphospho-N-Acetylenolpyruvylglucosamine reductase, MurB, C-terminal domain"/>
    <property type="match status" value="1"/>
</dbReference>
<dbReference type="InterPro" id="IPR003170">
    <property type="entry name" value="MurB"/>
</dbReference>
<evidence type="ECO:0000259" key="28">
    <source>
        <dbReference type="PROSITE" id="PS51387"/>
    </source>
</evidence>
<evidence type="ECO:0000256" key="11">
    <source>
        <dbReference type="ARBA" id="ARBA00022630"/>
    </source>
</evidence>
<evidence type="ECO:0000256" key="21">
    <source>
        <dbReference type="ARBA" id="ARBA00023306"/>
    </source>
</evidence>
<dbReference type="NCBIfam" id="TIGR00711">
    <property type="entry name" value="efflux_EmrB"/>
    <property type="match status" value="1"/>
</dbReference>
<evidence type="ECO:0000256" key="8">
    <source>
        <dbReference type="ARBA" id="ARBA00022475"/>
    </source>
</evidence>
<evidence type="ECO:0000256" key="1">
    <source>
        <dbReference type="ARBA" id="ARBA00001974"/>
    </source>
</evidence>
<feature type="transmembrane region" description="Helical" evidence="26">
    <location>
        <begin position="113"/>
        <end position="130"/>
    </location>
</feature>
<dbReference type="Pfam" id="PF07690">
    <property type="entry name" value="MFS_1"/>
    <property type="match status" value="1"/>
</dbReference>
<dbReference type="InterPro" id="IPR016169">
    <property type="entry name" value="FAD-bd_PCMH_sub2"/>
</dbReference>
<dbReference type="NCBIfam" id="NF010478">
    <property type="entry name" value="PRK13903.1"/>
    <property type="match status" value="1"/>
</dbReference>
<evidence type="ECO:0000256" key="24">
    <source>
        <dbReference type="HAMAP-Rule" id="MF_00037"/>
    </source>
</evidence>
<dbReference type="Gene3D" id="1.20.1720.10">
    <property type="entry name" value="Multidrug resistance protein D"/>
    <property type="match status" value="1"/>
</dbReference>
<evidence type="ECO:0000256" key="14">
    <source>
        <dbReference type="ARBA" id="ARBA00022857"/>
    </source>
</evidence>
<feature type="active site" description="Proton donor" evidence="24">
    <location>
        <position position="762"/>
    </location>
</feature>
<evidence type="ECO:0000256" key="18">
    <source>
        <dbReference type="ARBA" id="ARBA00023002"/>
    </source>
</evidence>
<comment type="cofactor">
    <cofactor evidence="1 24">
        <name>FAD</name>
        <dbReference type="ChEBI" id="CHEBI:57692"/>
    </cofactor>
</comment>
<comment type="caution">
    <text evidence="29">The sequence shown here is derived from an EMBL/GenBank/DDBJ whole genome shotgun (WGS) entry which is preliminary data.</text>
</comment>
<evidence type="ECO:0000313" key="29">
    <source>
        <dbReference type="EMBL" id="GGX62164.1"/>
    </source>
</evidence>
<dbReference type="Pfam" id="PF02873">
    <property type="entry name" value="MurB_C"/>
    <property type="match status" value="1"/>
</dbReference>
<keyword evidence="17 26" id="KW-1133">Transmembrane helix</keyword>
<dbReference type="EC" id="1.3.1.98" evidence="24"/>
<dbReference type="InterPro" id="IPR036318">
    <property type="entry name" value="FAD-bd_PCMH-like_sf"/>
</dbReference>
<dbReference type="PANTHER" id="PTHR42718">
    <property type="entry name" value="MAJOR FACILITATOR SUPERFAMILY MULTIDRUG TRANSPORTER MFSC"/>
    <property type="match status" value="1"/>
</dbReference>
<dbReference type="InterPro" id="IPR020846">
    <property type="entry name" value="MFS_dom"/>
</dbReference>
<keyword evidence="10 24" id="KW-0132">Cell division</keyword>
<evidence type="ECO:0000256" key="6">
    <source>
        <dbReference type="ARBA" id="ARBA00010485"/>
    </source>
</evidence>
<feature type="transmembrane region" description="Helical" evidence="26">
    <location>
        <begin position="404"/>
        <end position="423"/>
    </location>
</feature>
<dbReference type="GO" id="GO:0009252">
    <property type="term" value="P:peptidoglycan biosynthetic process"/>
    <property type="evidence" value="ECO:0007669"/>
    <property type="project" value="UniProtKB-UniRule"/>
</dbReference>
<feature type="transmembrane region" description="Helical" evidence="26">
    <location>
        <begin position="137"/>
        <end position="156"/>
    </location>
</feature>
<feature type="transmembrane region" description="Helical" evidence="26">
    <location>
        <begin position="359"/>
        <end position="383"/>
    </location>
</feature>
<keyword evidence="13 24" id="KW-0274">FAD</keyword>
<dbReference type="GO" id="GO:0005886">
    <property type="term" value="C:plasma membrane"/>
    <property type="evidence" value="ECO:0007669"/>
    <property type="project" value="UniProtKB-SubCell"/>
</dbReference>
<dbReference type="InterPro" id="IPR011701">
    <property type="entry name" value="MFS"/>
</dbReference>
<keyword evidence="14 24" id="KW-0521">NADP</keyword>
<dbReference type="GO" id="GO:0071555">
    <property type="term" value="P:cell wall organization"/>
    <property type="evidence" value="ECO:0007669"/>
    <property type="project" value="UniProtKB-KW"/>
</dbReference>
<keyword evidence="30" id="KW-1185">Reference proteome</keyword>
<dbReference type="PROSITE" id="PS51387">
    <property type="entry name" value="FAD_PCMH"/>
    <property type="match status" value="1"/>
</dbReference>
<dbReference type="GO" id="GO:0071949">
    <property type="term" value="F:FAD binding"/>
    <property type="evidence" value="ECO:0007669"/>
    <property type="project" value="InterPro"/>
</dbReference>
<evidence type="ECO:0000256" key="9">
    <source>
        <dbReference type="ARBA" id="ARBA00022490"/>
    </source>
</evidence>
<evidence type="ECO:0000256" key="26">
    <source>
        <dbReference type="SAM" id="Phobius"/>
    </source>
</evidence>
<evidence type="ECO:0000256" key="2">
    <source>
        <dbReference type="ARBA" id="ARBA00003921"/>
    </source>
</evidence>
<dbReference type="NCBIfam" id="TIGR00179">
    <property type="entry name" value="murB"/>
    <property type="match status" value="1"/>
</dbReference>
<evidence type="ECO:0000313" key="30">
    <source>
        <dbReference type="Proteomes" id="UP000619244"/>
    </source>
</evidence>
<dbReference type="PROSITE" id="PS50850">
    <property type="entry name" value="MFS"/>
    <property type="match status" value="1"/>
</dbReference>
<dbReference type="Gene3D" id="3.30.43.10">
    <property type="entry name" value="Uridine Diphospho-n-acetylenolpyruvylglucosamine Reductase, domain 2"/>
    <property type="match status" value="1"/>
</dbReference>
<dbReference type="Gene3D" id="3.30.465.10">
    <property type="match status" value="1"/>
</dbReference>
<name>A0A918NET9_9ACTN</name>
<dbReference type="Proteomes" id="UP000619244">
    <property type="component" value="Unassembled WGS sequence"/>
</dbReference>
<evidence type="ECO:0000256" key="22">
    <source>
        <dbReference type="ARBA" id="ARBA00023316"/>
    </source>
</evidence>
<dbReference type="GO" id="GO:0051301">
    <property type="term" value="P:cell division"/>
    <property type="evidence" value="ECO:0007669"/>
    <property type="project" value="UniProtKB-KW"/>
</dbReference>
<dbReference type="InterPro" id="IPR004638">
    <property type="entry name" value="EmrB-like"/>
</dbReference>
<keyword evidence="21 24" id="KW-0131">Cell cycle</keyword>
<dbReference type="SUPFAM" id="SSF56176">
    <property type="entry name" value="FAD-binding/transporter-associated domain-like"/>
    <property type="match status" value="1"/>
</dbReference>
<feature type="active site" evidence="24">
    <location>
        <position position="866"/>
    </location>
</feature>
<evidence type="ECO:0000256" key="3">
    <source>
        <dbReference type="ARBA" id="ARBA00004496"/>
    </source>
</evidence>
<dbReference type="InterPro" id="IPR016166">
    <property type="entry name" value="FAD-bd_PCMH"/>
</dbReference>
<evidence type="ECO:0000256" key="7">
    <source>
        <dbReference type="ARBA" id="ARBA00022448"/>
    </source>
</evidence>
<comment type="pathway">
    <text evidence="5 24">Cell wall biogenesis; peptidoglycan biosynthesis.</text>
</comment>
<evidence type="ECO:0000256" key="10">
    <source>
        <dbReference type="ARBA" id="ARBA00022618"/>
    </source>
</evidence>
<dbReference type="InterPro" id="IPR011601">
    <property type="entry name" value="MurB_C"/>
</dbReference>
<feature type="transmembrane region" description="Helical" evidence="26">
    <location>
        <begin position="435"/>
        <end position="454"/>
    </location>
</feature>
<proteinExistence type="inferred from homology"/>
<comment type="similarity">
    <text evidence="6 24">Belongs to the MurB family.</text>
</comment>
<evidence type="ECO:0000256" key="15">
    <source>
        <dbReference type="ARBA" id="ARBA00022960"/>
    </source>
</evidence>
<keyword evidence="8" id="KW-1003">Cell membrane</keyword>
<accession>A0A918NET9</accession>
<feature type="transmembrane region" description="Helical" evidence="26">
    <location>
        <begin position="229"/>
        <end position="246"/>
    </location>
</feature>
<keyword evidence="18 24" id="KW-0560">Oxidoreductase</keyword>
<evidence type="ECO:0000256" key="16">
    <source>
        <dbReference type="ARBA" id="ARBA00022984"/>
    </source>
</evidence>
<feature type="transmembrane region" description="Helical" evidence="26">
    <location>
        <begin position="52"/>
        <end position="71"/>
    </location>
</feature>
<dbReference type="InterPro" id="IPR036259">
    <property type="entry name" value="MFS_trans_sf"/>
</dbReference>
<evidence type="ECO:0000256" key="4">
    <source>
        <dbReference type="ARBA" id="ARBA00004651"/>
    </source>
</evidence>
<feature type="domain" description="Major facilitator superfamily (MFS) profile" evidence="27">
    <location>
        <begin position="14"/>
        <end position="459"/>
    </location>
</feature>
<feature type="transmembrane region" description="Helical" evidence="26">
    <location>
        <begin position="198"/>
        <end position="217"/>
    </location>
</feature>
<dbReference type="GO" id="GO:0008360">
    <property type="term" value="P:regulation of cell shape"/>
    <property type="evidence" value="ECO:0007669"/>
    <property type="project" value="UniProtKB-KW"/>
</dbReference>
<dbReference type="EMBL" id="BMVU01000004">
    <property type="protein sequence ID" value="GGX62164.1"/>
    <property type="molecule type" value="Genomic_DNA"/>
</dbReference>
<keyword evidence="16 24" id="KW-0573">Peptidoglycan synthesis</keyword>
<comment type="catalytic activity">
    <reaction evidence="23 24">
        <text>UDP-N-acetyl-alpha-D-muramate + NADP(+) = UDP-N-acetyl-3-O-(1-carboxyvinyl)-alpha-D-glucosamine + NADPH + H(+)</text>
        <dbReference type="Rhea" id="RHEA:12248"/>
        <dbReference type="ChEBI" id="CHEBI:15378"/>
        <dbReference type="ChEBI" id="CHEBI:57783"/>
        <dbReference type="ChEBI" id="CHEBI:58349"/>
        <dbReference type="ChEBI" id="CHEBI:68483"/>
        <dbReference type="ChEBI" id="CHEBI:70757"/>
        <dbReference type="EC" id="1.3.1.98"/>
    </reaction>
</comment>
<keyword evidence="22 24" id="KW-0961">Cell wall biogenesis/degradation</keyword>
<evidence type="ECO:0000256" key="23">
    <source>
        <dbReference type="ARBA" id="ARBA00048914"/>
    </source>
</evidence>
<feature type="transmembrane region" description="Helical" evidence="26">
    <location>
        <begin position="331"/>
        <end position="353"/>
    </location>
</feature>
<dbReference type="Gene3D" id="3.90.78.10">
    <property type="entry name" value="UDP-N-acetylenolpyruvoylglucosamine reductase, C-terminal domain"/>
    <property type="match status" value="1"/>
</dbReference>
<dbReference type="HAMAP" id="MF_00037">
    <property type="entry name" value="MurB"/>
    <property type="match status" value="1"/>
</dbReference>
<dbReference type="GO" id="GO:0008762">
    <property type="term" value="F:UDP-N-acetylmuramate dehydrogenase activity"/>
    <property type="evidence" value="ECO:0007669"/>
    <property type="project" value="UniProtKB-UniRule"/>
</dbReference>
<organism evidence="29 30">
    <name type="scientific">Streptomyces minutiscleroticus</name>
    <dbReference type="NCBI Taxonomy" id="68238"/>
    <lineage>
        <taxon>Bacteria</taxon>
        <taxon>Bacillati</taxon>
        <taxon>Actinomycetota</taxon>
        <taxon>Actinomycetes</taxon>
        <taxon>Kitasatosporales</taxon>
        <taxon>Streptomycetaceae</taxon>
        <taxon>Streptomyces</taxon>
    </lineage>
</organism>
<reference evidence="29" key="2">
    <citation type="submission" date="2020-09" db="EMBL/GenBank/DDBJ databases">
        <authorList>
            <person name="Sun Q."/>
            <person name="Ohkuma M."/>
        </authorList>
    </citation>
    <scope>NUCLEOTIDE SEQUENCE</scope>
    <source>
        <strain evidence="29">JCM 4790</strain>
    </source>
</reference>
<feature type="transmembrane region" description="Helical" evidence="26">
    <location>
        <begin position="80"/>
        <end position="101"/>
    </location>
</feature>
<keyword evidence="12 26" id="KW-0812">Transmembrane</keyword>
<comment type="subcellular location">
    <subcellularLocation>
        <location evidence="4">Cell membrane</location>
        <topology evidence="4">Multi-pass membrane protein</topology>
    </subcellularLocation>
    <subcellularLocation>
        <location evidence="3 24">Cytoplasm</location>
    </subcellularLocation>
</comment>
<gene>
    <name evidence="24" type="primary">murB</name>
    <name evidence="29" type="ORF">GCM10010358_15650</name>
</gene>
<sequence length="874" mass="90042">MPERTAQRGGAGWALGITGAAGFMAALDNLVVTTALPSIREDLGGALHDLEWTVSAYTLTFAVLLMTGASLGDRFGRRRLFMAGLTVFTAASAAAALAPGIDSLIAARAVQGVGAAVMMPLTLTLLTAAVPAERRGMAYGVWGAVNGLAVASGPLIGGSLTEHVSWQWIFWLNVPLGLALLPLARLRLRESYGSGAPLDLPGTLLASGGLFGIVYGLVRGPAVGWSDPLVLLGPTAGTALLAGFVLHGSRAAHPMLPMRLFRSRAFTGINAASLLMFLGMFGSIFLLSQYLQGALGYSPTEAGLRMLPWTGMPMLVAPLAGYLSDRVGGRPVVAAGLFLQAAGLAWFALVAAADTSYAAQLPALVISGLGMSLYFAPASALVMSSVLPQEQGIASGANNALREVGGALGVAVMSSVFSARGGYASAQDFADGLRPALWAGAAAVALAGGAALLIPSRRRARDGAAPGADADGRRKLPAGAPPGAFRGTAPQGSCRTAAGRPVTASRTGTAPPRQAGPFSYSCAVQELHDAPLAPLTTFRLGGPATRLVTATTDDEVIAAVREADDTGTPLLLIGGGSNLVIGDKGFAGTALRIATVGFSLDGTALELAAGEVWTDAVARTVEAGLAGIECLAGIPGSAGATPIQNVGAYGQEVSSTITEVIAYDRISRETVTLSNEECRFSYRHSRFKAEPERFVVLRVRFGLEDADGLSAPVRYAETARVLGVGTGDRVPLAAARETVLKLRSGKGMVLDPEDHDTWSAGSFFTNPILTDEDFAVFRARVEERLGADVAPPAYPAGEGRTKTSAAWLIDRAGFTKGYGTGRARISTKHTLALTNRGGATTEDLLALAREVVAGVRDAFGITLVNEPVTVGVEL</sequence>
<dbReference type="SUPFAM" id="SSF103473">
    <property type="entry name" value="MFS general substrate transporter"/>
    <property type="match status" value="1"/>
</dbReference>
<keyword evidence="11 24" id="KW-0285">Flavoprotein</keyword>
<keyword evidence="20" id="KW-0046">Antibiotic resistance</keyword>
<dbReference type="AlphaFoldDB" id="A0A918NET9"/>
<evidence type="ECO:0000256" key="5">
    <source>
        <dbReference type="ARBA" id="ARBA00004752"/>
    </source>
</evidence>
<dbReference type="PANTHER" id="PTHR42718:SF42">
    <property type="entry name" value="EXPORT PROTEIN"/>
    <property type="match status" value="1"/>
</dbReference>
<keyword evidence="7" id="KW-0813">Transport</keyword>
<dbReference type="InterPro" id="IPR006094">
    <property type="entry name" value="Oxid_FAD_bind_N"/>
</dbReference>
<evidence type="ECO:0000256" key="20">
    <source>
        <dbReference type="ARBA" id="ARBA00023251"/>
    </source>
</evidence>
<evidence type="ECO:0000256" key="12">
    <source>
        <dbReference type="ARBA" id="ARBA00022692"/>
    </source>
</evidence>
<dbReference type="GO" id="GO:0046677">
    <property type="term" value="P:response to antibiotic"/>
    <property type="evidence" value="ECO:0007669"/>
    <property type="project" value="UniProtKB-KW"/>
</dbReference>